<keyword evidence="3" id="KW-0539">Nucleus</keyword>
<dbReference type="PROSITE" id="PS51294">
    <property type="entry name" value="HTH_MYB"/>
    <property type="match status" value="1"/>
</dbReference>
<evidence type="ECO:0000256" key="5">
    <source>
        <dbReference type="SAM" id="Phobius"/>
    </source>
</evidence>
<dbReference type="InterPro" id="IPR009057">
    <property type="entry name" value="Homeodomain-like_sf"/>
</dbReference>
<feature type="domain" description="Myb-like" evidence="6">
    <location>
        <begin position="182"/>
        <end position="232"/>
    </location>
</feature>
<dbReference type="Proteomes" id="UP001055439">
    <property type="component" value="Chromosome 9"/>
</dbReference>
<dbReference type="SMART" id="SM00717">
    <property type="entry name" value="SANT"/>
    <property type="match status" value="1"/>
</dbReference>
<dbReference type="Pfam" id="PF00249">
    <property type="entry name" value="Myb_DNA-binding"/>
    <property type="match status" value="1"/>
</dbReference>
<keyword evidence="5" id="KW-0812">Transmembrane</keyword>
<evidence type="ECO:0000313" key="8">
    <source>
        <dbReference type="EMBL" id="URE46633.1"/>
    </source>
</evidence>
<gene>
    <name evidence="8" type="ORF">MUK42_14228</name>
</gene>
<feature type="region of interest" description="Disordered" evidence="4">
    <location>
        <begin position="369"/>
        <end position="401"/>
    </location>
</feature>
<dbReference type="SUPFAM" id="SSF46689">
    <property type="entry name" value="Homeodomain-like"/>
    <property type="match status" value="1"/>
</dbReference>
<reference evidence="8" key="1">
    <citation type="submission" date="2022-05" db="EMBL/GenBank/DDBJ databases">
        <title>The Musa troglodytarum L. genome provides insights into the mechanism of non-climacteric behaviour and enrichment of carotenoids.</title>
        <authorList>
            <person name="Wang J."/>
        </authorList>
    </citation>
    <scope>NUCLEOTIDE SEQUENCE</scope>
    <source>
        <tissue evidence="8">Leaf</tissue>
    </source>
</reference>
<dbReference type="EMBL" id="CP097511">
    <property type="protein sequence ID" value="URE46633.1"/>
    <property type="molecule type" value="Genomic_DNA"/>
</dbReference>
<comment type="subcellular location">
    <subcellularLocation>
        <location evidence="1">Nucleus</location>
    </subcellularLocation>
</comment>
<dbReference type="PROSITE" id="PS50090">
    <property type="entry name" value="MYB_LIKE"/>
    <property type="match status" value="1"/>
</dbReference>
<dbReference type="PANTHER" id="PTHR10641:SF1152">
    <property type="entry name" value="TRANSCRIPTION FACTOR MYB60"/>
    <property type="match status" value="1"/>
</dbReference>
<dbReference type="AlphaFoldDB" id="A0A9E7ICB6"/>
<dbReference type="GO" id="GO:0009733">
    <property type="term" value="P:response to auxin"/>
    <property type="evidence" value="ECO:0007669"/>
    <property type="project" value="TreeGrafter"/>
</dbReference>
<evidence type="ECO:0000313" key="9">
    <source>
        <dbReference type="Proteomes" id="UP001055439"/>
    </source>
</evidence>
<evidence type="ECO:0000256" key="2">
    <source>
        <dbReference type="ARBA" id="ARBA00023125"/>
    </source>
</evidence>
<evidence type="ECO:0000256" key="1">
    <source>
        <dbReference type="ARBA" id="ARBA00004123"/>
    </source>
</evidence>
<accession>A0A9E7ICB6</accession>
<feature type="transmembrane region" description="Helical" evidence="5">
    <location>
        <begin position="138"/>
        <end position="160"/>
    </location>
</feature>
<evidence type="ECO:0000259" key="6">
    <source>
        <dbReference type="PROSITE" id="PS50090"/>
    </source>
</evidence>
<sequence length="401" mass="45252">IGEETEADVFMIGKGEMGKKANRATEKRKVAGVERFREREREREETEAVAKIYRWDGLLAVTTLASRKGHGLLRRTSSWSLIFRNMDLETGDQFPLAQAMNVFSLFFHSSSASMARHDFFSYSYFAFFLMRRSPLHTALVFSSVSSILLFFPACLLTGALKLHAGLMRCSKSCRLRWTNYLRPGIKRGNFTPHDERVIIHLQSLLGNRWAAIASYLPQRTDNDIKNYWNTHLRKKIDKIQGAADADGKKPSSDARRPVCHHYVSQMMESRKQDLTAALPRYHRKSRYASSSDNISRLLQGWMQSSPTVNAPGKLKQSCSTADDENSNIISALTAASLTEKSQAESHRGSCATVTHDDFALLHSFGSMDIVPGRTPGRRRPSNPHKPMTLKPSWAPRASSLR</sequence>
<keyword evidence="5" id="KW-0472">Membrane</keyword>
<dbReference type="PANTHER" id="PTHR10641">
    <property type="entry name" value="MYB FAMILY TRANSCRIPTION FACTOR"/>
    <property type="match status" value="1"/>
</dbReference>
<feature type="non-terminal residue" evidence="8">
    <location>
        <position position="1"/>
    </location>
</feature>
<keyword evidence="2 8" id="KW-0238">DNA-binding</keyword>
<keyword evidence="5" id="KW-1133">Transmembrane helix</keyword>
<proteinExistence type="predicted"/>
<dbReference type="InterPro" id="IPR015495">
    <property type="entry name" value="Myb_TF_plants"/>
</dbReference>
<keyword evidence="9" id="KW-1185">Reference proteome</keyword>
<name>A0A9E7ICB6_9LILI</name>
<feature type="domain" description="HTH myb-type" evidence="7">
    <location>
        <begin position="182"/>
        <end position="236"/>
    </location>
</feature>
<dbReference type="InterPro" id="IPR017930">
    <property type="entry name" value="Myb_dom"/>
</dbReference>
<dbReference type="Gene3D" id="1.10.10.60">
    <property type="entry name" value="Homeodomain-like"/>
    <property type="match status" value="2"/>
</dbReference>
<evidence type="ECO:0000256" key="4">
    <source>
        <dbReference type="SAM" id="MobiDB-lite"/>
    </source>
</evidence>
<dbReference type="CDD" id="cd00167">
    <property type="entry name" value="SANT"/>
    <property type="match status" value="1"/>
</dbReference>
<dbReference type="GO" id="GO:0005634">
    <property type="term" value="C:nucleus"/>
    <property type="evidence" value="ECO:0007669"/>
    <property type="project" value="UniProtKB-SubCell"/>
</dbReference>
<evidence type="ECO:0000259" key="7">
    <source>
        <dbReference type="PROSITE" id="PS51294"/>
    </source>
</evidence>
<organism evidence="8 9">
    <name type="scientific">Musa troglodytarum</name>
    <name type="common">fe'i banana</name>
    <dbReference type="NCBI Taxonomy" id="320322"/>
    <lineage>
        <taxon>Eukaryota</taxon>
        <taxon>Viridiplantae</taxon>
        <taxon>Streptophyta</taxon>
        <taxon>Embryophyta</taxon>
        <taxon>Tracheophyta</taxon>
        <taxon>Spermatophyta</taxon>
        <taxon>Magnoliopsida</taxon>
        <taxon>Liliopsida</taxon>
        <taxon>Zingiberales</taxon>
        <taxon>Musaceae</taxon>
        <taxon>Musa</taxon>
    </lineage>
</organism>
<protein>
    <submittedName>
        <fullName evidence="8">Myb-like DNA-binding domain containing protein</fullName>
    </submittedName>
</protein>
<dbReference type="GO" id="GO:0003677">
    <property type="term" value="F:DNA binding"/>
    <property type="evidence" value="ECO:0007669"/>
    <property type="project" value="UniProtKB-KW"/>
</dbReference>
<evidence type="ECO:0000256" key="3">
    <source>
        <dbReference type="ARBA" id="ARBA00023242"/>
    </source>
</evidence>
<dbReference type="OrthoDB" id="2143914at2759"/>
<dbReference type="InterPro" id="IPR001005">
    <property type="entry name" value="SANT/Myb"/>
</dbReference>